<keyword evidence="2" id="KW-1185">Reference proteome</keyword>
<proteinExistence type="predicted"/>
<accession>A0A498KS99</accession>
<sequence>MVINKVENKNISLIHRQENLLDFATKTKFIKILARERGQELINVISVYAPQVRLDRSLKEKFWKYLRELVQGISQGEKFLIGGDFNGHAGKETGKYKSFHVDHGFGERN</sequence>
<gene>
    <name evidence="1" type="ORF">DVH24_014479</name>
</gene>
<dbReference type="InterPro" id="IPR036691">
    <property type="entry name" value="Endo/exonu/phosph_ase_sf"/>
</dbReference>
<dbReference type="PANTHER" id="PTHR23227:SF67">
    <property type="entry name" value="CRANIOFACIAL DEVELOPMENT PROTEIN 2-LIKE"/>
    <property type="match status" value="1"/>
</dbReference>
<name>A0A498KS99_MALDO</name>
<dbReference type="EMBL" id="RDQH01000327">
    <property type="protein sequence ID" value="RXI07913.1"/>
    <property type="molecule type" value="Genomic_DNA"/>
</dbReference>
<dbReference type="AlphaFoldDB" id="A0A498KS99"/>
<dbReference type="PANTHER" id="PTHR23227">
    <property type="entry name" value="BUCENTAUR RELATED"/>
    <property type="match status" value="1"/>
</dbReference>
<dbReference type="InterPro" id="IPR027124">
    <property type="entry name" value="Swc5/CFDP1/2"/>
</dbReference>
<comment type="caution">
    <text evidence="1">The sequence shown here is derived from an EMBL/GenBank/DDBJ whole genome shotgun (WGS) entry which is preliminary data.</text>
</comment>
<evidence type="ECO:0000313" key="2">
    <source>
        <dbReference type="Proteomes" id="UP000290289"/>
    </source>
</evidence>
<dbReference type="Gene3D" id="3.60.10.10">
    <property type="entry name" value="Endonuclease/exonuclease/phosphatase"/>
    <property type="match status" value="1"/>
</dbReference>
<evidence type="ECO:0000313" key="1">
    <source>
        <dbReference type="EMBL" id="RXI07913.1"/>
    </source>
</evidence>
<dbReference type="Proteomes" id="UP000290289">
    <property type="component" value="Chromosome 1"/>
</dbReference>
<protein>
    <recommendedName>
        <fullName evidence="3">Endonuclease/exonuclease/phosphatase domain-containing protein</fullName>
    </recommendedName>
</protein>
<organism evidence="1 2">
    <name type="scientific">Malus domestica</name>
    <name type="common">Apple</name>
    <name type="synonym">Pyrus malus</name>
    <dbReference type="NCBI Taxonomy" id="3750"/>
    <lineage>
        <taxon>Eukaryota</taxon>
        <taxon>Viridiplantae</taxon>
        <taxon>Streptophyta</taxon>
        <taxon>Embryophyta</taxon>
        <taxon>Tracheophyta</taxon>
        <taxon>Spermatophyta</taxon>
        <taxon>Magnoliopsida</taxon>
        <taxon>eudicotyledons</taxon>
        <taxon>Gunneridae</taxon>
        <taxon>Pentapetalae</taxon>
        <taxon>rosids</taxon>
        <taxon>fabids</taxon>
        <taxon>Rosales</taxon>
        <taxon>Rosaceae</taxon>
        <taxon>Amygdaloideae</taxon>
        <taxon>Maleae</taxon>
        <taxon>Malus</taxon>
    </lineage>
</organism>
<reference evidence="1 2" key="1">
    <citation type="submission" date="2018-10" db="EMBL/GenBank/DDBJ databases">
        <title>A high-quality apple genome assembly.</title>
        <authorList>
            <person name="Hu J."/>
        </authorList>
    </citation>
    <scope>NUCLEOTIDE SEQUENCE [LARGE SCALE GENOMIC DNA]</scope>
    <source>
        <strain evidence="2">cv. HFTH1</strain>
        <tissue evidence="1">Young leaf</tissue>
    </source>
</reference>
<dbReference type="STRING" id="3750.A0A498KS99"/>
<dbReference type="SUPFAM" id="SSF56219">
    <property type="entry name" value="DNase I-like"/>
    <property type="match status" value="1"/>
</dbReference>
<evidence type="ECO:0008006" key="3">
    <source>
        <dbReference type="Google" id="ProtNLM"/>
    </source>
</evidence>